<keyword evidence="1" id="KW-0812">Transmembrane</keyword>
<feature type="transmembrane region" description="Helical" evidence="1">
    <location>
        <begin position="39"/>
        <end position="56"/>
    </location>
</feature>
<gene>
    <name evidence="2" type="ORF">Ari01nite_75600</name>
</gene>
<dbReference type="RefSeq" id="WP_203787468.1">
    <property type="nucleotide sequence ID" value="NZ_BOMV01000080.1"/>
</dbReference>
<accession>A0A919K3I3</accession>
<dbReference type="Proteomes" id="UP000636960">
    <property type="component" value="Unassembled WGS sequence"/>
</dbReference>
<proteinExistence type="predicted"/>
<organism evidence="2 3">
    <name type="scientific">Paractinoplanes rishiriensis</name>
    <dbReference type="NCBI Taxonomy" id="1050105"/>
    <lineage>
        <taxon>Bacteria</taxon>
        <taxon>Bacillati</taxon>
        <taxon>Actinomycetota</taxon>
        <taxon>Actinomycetes</taxon>
        <taxon>Micromonosporales</taxon>
        <taxon>Micromonosporaceae</taxon>
        <taxon>Paractinoplanes</taxon>
    </lineage>
</organism>
<sequence length="390" mass="41643">MSATAWMIYRIFAAVVVLASYELFLLAVPDRTAVTVDNAMVTAITTFAAVACGWYATRTHGWERRWRVLAAIALAANATGQGIWTAYDLAGRPSPAVPSWPDLAWLITILAVICGLATVARHATAGQKHRGSLAEVRLILDSLLASGSLLLLGWMTVLGAASTHSVLAFWVPAAEVILITQVTLIYTTRRIPRENLRHLAVIGAGLVVGSLSDITFSMYLNGTIARYPLVASIGYMIGALLVAWAAAMPAFQPGRSAAHQAPQETTWLSMVAPLLPLALVTLFLAGKVLSGTTLTTIEATGAVAIFVLCALRQAVAFVRSRTPEELPAPSVTMPDHPSPDDSELDRRLRAHMLSLRVELQRASNRTAAWTFVGGVVLGVLGNVVVAAFMN</sequence>
<feature type="transmembrane region" description="Helical" evidence="1">
    <location>
        <begin position="103"/>
        <end position="124"/>
    </location>
</feature>
<feature type="transmembrane region" description="Helical" evidence="1">
    <location>
        <begin position="366"/>
        <end position="389"/>
    </location>
</feature>
<feature type="transmembrane region" description="Helical" evidence="1">
    <location>
        <begin position="226"/>
        <end position="247"/>
    </location>
</feature>
<keyword evidence="1" id="KW-1133">Transmembrane helix</keyword>
<dbReference type="EMBL" id="BOMV01000080">
    <property type="protein sequence ID" value="GIF00096.1"/>
    <property type="molecule type" value="Genomic_DNA"/>
</dbReference>
<evidence type="ECO:0000313" key="2">
    <source>
        <dbReference type="EMBL" id="GIF00096.1"/>
    </source>
</evidence>
<keyword evidence="1" id="KW-0472">Membrane</keyword>
<dbReference type="AlphaFoldDB" id="A0A919K3I3"/>
<keyword evidence="3" id="KW-1185">Reference proteome</keyword>
<feature type="transmembrane region" description="Helical" evidence="1">
    <location>
        <begin position="68"/>
        <end position="87"/>
    </location>
</feature>
<feature type="transmembrane region" description="Helical" evidence="1">
    <location>
        <begin position="136"/>
        <end position="161"/>
    </location>
</feature>
<protein>
    <submittedName>
        <fullName evidence="2">Uncharacterized protein</fullName>
    </submittedName>
</protein>
<comment type="caution">
    <text evidence="2">The sequence shown here is derived from an EMBL/GenBank/DDBJ whole genome shotgun (WGS) entry which is preliminary data.</text>
</comment>
<name>A0A919K3I3_9ACTN</name>
<feature type="transmembrane region" description="Helical" evidence="1">
    <location>
        <begin position="199"/>
        <end position="220"/>
    </location>
</feature>
<feature type="transmembrane region" description="Helical" evidence="1">
    <location>
        <begin position="167"/>
        <end position="187"/>
    </location>
</feature>
<feature type="transmembrane region" description="Helical" evidence="1">
    <location>
        <begin position="292"/>
        <end position="311"/>
    </location>
</feature>
<evidence type="ECO:0000256" key="1">
    <source>
        <dbReference type="SAM" id="Phobius"/>
    </source>
</evidence>
<feature type="transmembrane region" description="Helical" evidence="1">
    <location>
        <begin position="267"/>
        <end position="286"/>
    </location>
</feature>
<evidence type="ECO:0000313" key="3">
    <source>
        <dbReference type="Proteomes" id="UP000636960"/>
    </source>
</evidence>
<reference evidence="2" key="1">
    <citation type="submission" date="2021-01" db="EMBL/GenBank/DDBJ databases">
        <title>Whole genome shotgun sequence of Actinoplanes rishiriensis NBRC 108556.</title>
        <authorList>
            <person name="Komaki H."/>
            <person name="Tamura T."/>
        </authorList>
    </citation>
    <scope>NUCLEOTIDE SEQUENCE</scope>
    <source>
        <strain evidence="2">NBRC 108556</strain>
    </source>
</reference>
<feature type="transmembrane region" description="Helical" evidence="1">
    <location>
        <begin position="7"/>
        <end position="27"/>
    </location>
</feature>